<sequence>FRSNISKKINMNSRISNEDFWGLEPDSTFFKNPKHDPFSDFKNEFPKMDRKVKVVKRQVNTSSSKSSDDDDNLPVKHEVVTENGEKKFRLHINVGTYTHDNIDISLKGRTLTIKCKQEEKSEDGYSGAFRAAARQFTYPFNVDLTGLTSTMSNGILKIDAPMSKQ</sequence>
<dbReference type="GO" id="GO:0009408">
    <property type="term" value="P:response to heat"/>
    <property type="evidence" value="ECO:0007669"/>
    <property type="project" value="UniProtKB-ARBA"/>
</dbReference>
<keyword evidence="5" id="KW-1185">Reference proteome</keyword>
<comment type="caution">
    <text evidence="4">The sequence shown here is derived from an EMBL/GenBank/DDBJ whole genome shotgun (WGS) entry which is preliminary data.</text>
</comment>
<dbReference type="PANTHER" id="PTHR45640:SF26">
    <property type="entry name" value="RE23625P"/>
    <property type="match status" value="1"/>
</dbReference>
<evidence type="ECO:0000256" key="2">
    <source>
        <dbReference type="RuleBase" id="RU003616"/>
    </source>
</evidence>
<dbReference type="InterPro" id="IPR002068">
    <property type="entry name" value="A-crystallin/Hsp20_dom"/>
</dbReference>
<evidence type="ECO:0000259" key="3">
    <source>
        <dbReference type="PROSITE" id="PS01031"/>
    </source>
</evidence>
<evidence type="ECO:0000313" key="5">
    <source>
        <dbReference type="Proteomes" id="UP000708208"/>
    </source>
</evidence>
<gene>
    <name evidence="4" type="ORF">AFUS01_LOCUS46912</name>
</gene>
<dbReference type="Proteomes" id="UP000708208">
    <property type="component" value="Unassembled WGS sequence"/>
</dbReference>
<evidence type="ECO:0000256" key="1">
    <source>
        <dbReference type="PROSITE-ProRule" id="PRU00285"/>
    </source>
</evidence>
<dbReference type="InterPro" id="IPR001436">
    <property type="entry name" value="Alpha-crystallin/sHSP_animal"/>
</dbReference>
<dbReference type="OrthoDB" id="1431247at2759"/>
<evidence type="ECO:0000313" key="4">
    <source>
        <dbReference type="EMBL" id="CAG7837869.1"/>
    </source>
</evidence>
<name>A0A8J2PY71_9HEXA</name>
<feature type="domain" description="SHSP" evidence="3">
    <location>
        <begin position="70"/>
        <end position="165"/>
    </location>
</feature>
<dbReference type="PROSITE" id="PS01031">
    <property type="entry name" value="SHSP"/>
    <property type="match status" value="1"/>
</dbReference>
<dbReference type="PANTHER" id="PTHR45640">
    <property type="entry name" value="HEAT SHOCK PROTEIN HSP-12.2-RELATED"/>
    <property type="match status" value="1"/>
</dbReference>
<feature type="non-terminal residue" evidence="4">
    <location>
        <position position="1"/>
    </location>
</feature>
<comment type="similarity">
    <text evidence="1 2">Belongs to the small heat shock protein (HSP20) family.</text>
</comment>
<dbReference type="CDD" id="cd06464">
    <property type="entry name" value="ACD_sHsps-like"/>
    <property type="match status" value="1"/>
</dbReference>
<dbReference type="Pfam" id="PF00011">
    <property type="entry name" value="HSP20"/>
    <property type="match status" value="1"/>
</dbReference>
<accession>A0A8J2PY71</accession>
<organism evidence="4 5">
    <name type="scientific">Allacma fusca</name>
    <dbReference type="NCBI Taxonomy" id="39272"/>
    <lineage>
        <taxon>Eukaryota</taxon>
        <taxon>Metazoa</taxon>
        <taxon>Ecdysozoa</taxon>
        <taxon>Arthropoda</taxon>
        <taxon>Hexapoda</taxon>
        <taxon>Collembola</taxon>
        <taxon>Symphypleona</taxon>
        <taxon>Sminthuridae</taxon>
        <taxon>Allacma</taxon>
    </lineage>
</organism>
<dbReference type="EMBL" id="CAJVCH010571567">
    <property type="protein sequence ID" value="CAG7837869.1"/>
    <property type="molecule type" value="Genomic_DNA"/>
</dbReference>
<reference evidence="4" key="1">
    <citation type="submission" date="2021-06" db="EMBL/GenBank/DDBJ databases">
        <authorList>
            <person name="Hodson N. C."/>
            <person name="Mongue J. A."/>
            <person name="Jaron S. K."/>
        </authorList>
    </citation>
    <scope>NUCLEOTIDE SEQUENCE</scope>
</reference>
<protein>
    <recommendedName>
        <fullName evidence="3">SHSP domain-containing protein</fullName>
    </recommendedName>
</protein>
<dbReference type="AlphaFoldDB" id="A0A8J2PY71"/>
<proteinExistence type="inferred from homology"/>